<reference evidence="3 4" key="1">
    <citation type="submission" date="2006-06" db="EMBL/GenBank/DDBJ databases">
        <authorList>
            <person name="Moran M.A."/>
            <person name="Ferriera S."/>
            <person name="Johnson J."/>
            <person name="Kravitz S."/>
            <person name="Beeson K."/>
            <person name="Sutton G."/>
            <person name="Rogers Y.-H."/>
            <person name="Friedman R."/>
            <person name="Frazier M."/>
            <person name="Venter J.C."/>
        </authorList>
    </citation>
    <scope>NUCLEOTIDE SEQUENCE [LARGE SCALE GENOMIC DNA]</scope>
    <source>
        <strain evidence="3 4">E-37</strain>
    </source>
</reference>
<dbReference type="SUPFAM" id="SSF48403">
    <property type="entry name" value="Ankyrin repeat"/>
    <property type="match status" value="1"/>
</dbReference>
<sequence>MSETSLEKLRIDAKLLHRAWIAREPWAVERVRQHPPRKDLTNLVRADFLHIIAQENGFASWPRLKAEAERTGLDRAARLQRLKVALAHGQVDLAETLLEETPDLADGLFGLECALYRRAAVEKALAAKPELAVQRLGPRTPILHLAYSRWIHKRPELEGDMLAIADLLMSHGADVNDGLHGPDGHKLSALYGAIGHADNMVLGAWLLDHGADPNDNESLYHATELGHHEGLRLLLSAGARPEGTNALFRAMDFNDHVAVDMLLAAHADPDDFKGRVVGAEAPTVIPALHQAARRGCDGRMAEMLLDAGANAERRWQGTHPLAFAKVYGNAEVAAVLETRGATCALTEEEVLLVRAAEGEDSPGVYVDPNRLADPYRNIIHDILRLPGRMDHLKRLVAIGLPFDTADAQGITPVQIAGWEGLPEIMGWLLSLRPDLSHINGYGGTLLSTILHGSENNPARADRDHETCLRLALEAGVALPRHVISATGRSDLRGFLSDWAEAWPGQVV</sequence>
<name>A3K5T7_SAGS3</name>
<dbReference type="OrthoDB" id="928522at2"/>
<dbReference type="eggNOG" id="COG0666">
    <property type="taxonomic scope" value="Bacteria"/>
</dbReference>
<keyword evidence="1" id="KW-0677">Repeat</keyword>
<keyword evidence="4" id="KW-1185">Reference proteome</keyword>
<dbReference type="EMBL" id="AAYA01000009">
    <property type="protein sequence ID" value="EBA07476.1"/>
    <property type="molecule type" value="Genomic_DNA"/>
</dbReference>
<dbReference type="InterPro" id="IPR002110">
    <property type="entry name" value="Ankyrin_rpt"/>
</dbReference>
<dbReference type="PANTHER" id="PTHR24198">
    <property type="entry name" value="ANKYRIN REPEAT AND PROTEIN KINASE DOMAIN-CONTAINING PROTEIN"/>
    <property type="match status" value="1"/>
</dbReference>
<comment type="caution">
    <text evidence="3">The sequence shown here is derived from an EMBL/GenBank/DDBJ whole genome shotgun (WGS) entry which is preliminary data.</text>
</comment>
<dbReference type="RefSeq" id="WP_005860513.1">
    <property type="nucleotide sequence ID" value="NZ_AAYA01000009.1"/>
</dbReference>
<evidence type="ECO:0000313" key="3">
    <source>
        <dbReference type="EMBL" id="EBA07476.1"/>
    </source>
</evidence>
<dbReference type="SMART" id="SM00248">
    <property type="entry name" value="ANK"/>
    <property type="match status" value="7"/>
</dbReference>
<dbReference type="InterPro" id="IPR036770">
    <property type="entry name" value="Ankyrin_rpt-contain_sf"/>
</dbReference>
<dbReference type="AlphaFoldDB" id="A3K5T7"/>
<accession>A3K5T7</accession>
<keyword evidence="2" id="KW-0040">ANK repeat</keyword>
<evidence type="ECO:0000256" key="1">
    <source>
        <dbReference type="ARBA" id="ARBA00022737"/>
    </source>
</evidence>
<evidence type="ECO:0000313" key="4">
    <source>
        <dbReference type="Proteomes" id="UP000005713"/>
    </source>
</evidence>
<protein>
    <submittedName>
        <fullName evidence="3">Ankrin repeat protein</fullName>
    </submittedName>
</protein>
<dbReference type="Gene3D" id="1.25.40.20">
    <property type="entry name" value="Ankyrin repeat-containing domain"/>
    <property type="match status" value="2"/>
</dbReference>
<evidence type="ECO:0000256" key="2">
    <source>
        <dbReference type="ARBA" id="ARBA00023043"/>
    </source>
</evidence>
<organism evidence="3 4">
    <name type="scientific">Sagittula stellata (strain ATCC 700073 / DSM 11524 / E-37)</name>
    <dbReference type="NCBI Taxonomy" id="388399"/>
    <lineage>
        <taxon>Bacteria</taxon>
        <taxon>Pseudomonadati</taxon>
        <taxon>Pseudomonadota</taxon>
        <taxon>Alphaproteobacteria</taxon>
        <taxon>Rhodobacterales</taxon>
        <taxon>Roseobacteraceae</taxon>
        <taxon>Sagittula</taxon>
    </lineage>
</organism>
<dbReference type="PANTHER" id="PTHR24198:SF194">
    <property type="entry name" value="INVERSIN-A"/>
    <property type="match status" value="1"/>
</dbReference>
<dbReference type="Proteomes" id="UP000005713">
    <property type="component" value="Unassembled WGS sequence"/>
</dbReference>
<proteinExistence type="predicted"/>
<gene>
    <name evidence="3" type="ORF">SSE37_21795</name>
</gene>